<reference evidence="1 2" key="1">
    <citation type="journal article" date="2013" name="Biodegradation">
        <title>Quantitative proteomic analysis of ibuprofen-degrading Patulibacter sp. strain I11.</title>
        <authorList>
            <person name="Almeida B."/>
            <person name="Kjeldal H."/>
            <person name="Lolas I."/>
            <person name="Knudsen A.D."/>
            <person name="Carvalho G."/>
            <person name="Nielsen K.L."/>
            <person name="Barreto Crespo M.T."/>
            <person name="Stensballe A."/>
            <person name="Nielsen J.L."/>
        </authorList>
    </citation>
    <scope>NUCLEOTIDE SEQUENCE [LARGE SCALE GENOMIC DNA]</scope>
    <source>
        <strain evidence="1 2">I11</strain>
    </source>
</reference>
<keyword evidence="1" id="KW-0238">DNA-binding</keyword>
<dbReference type="AlphaFoldDB" id="H0E4D2"/>
<evidence type="ECO:0000313" key="2">
    <source>
        <dbReference type="Proteomes" id="UP000005143"/>
    </source>
</evidence>
<name>H0E4D2_9ACTN</name>
<accession>H0E4D2</accession>
<comment type="caution">
    <text evidence="1">The sequence shown here is derived from an EMBL/GenBank/DDBJ whole genome shotgun (WGS) entry which is preliminary data.</text>
</comment>
<dbReference type="Proteomes" id="UP000005143">
    <property type="component" value="Unassembled WGS sequence"/>
</dbReference>
<dbReference type="Pfam" id="PF12840">
    <property type="entry name" value="HTH_20"/>
    <property type="match status" value="1"/>
</dbReference>
<dbReference type="PANTHER" id="PTHR30595">
    <property type="entry name" value="GLPR-RELATED TRANSCRIPTIONAL REPRESSOR"/>
    <property type="match status" value="1"/>
</dbReference>
<dbReference type="InterPro" id="IPR036390">
    <property type="entry name" value="WH_DNA-bd_sf"/>
</dbReference>
<organism evidence="1 2">
    <name type="scientific">Patulibacter medicamentivorans</name>
    <dbReference type="NCBI Taxonomy" id="1097667"/>
    <lineage>
        <taxon>Bacteria</taxon>
        <taxon>Bacillati</taxon>
        <taxon>Actinomycetota</taxon>
        <taxon>Thermoleophilia</taxon>
        <taxon>Solirubrobacterales</taxon>
        <taxon>Patulibacteraceae</taxon>
        <taxon>Patulibacter</taxon>
    </lineage>
</organism>
<dbReference type="SUPFAM" id="SSF46785">
    <property type="entry name" value="Winged helix' DNA-binding domain"/>
    <property type="match status" value="1"/>
</dbReference>
<dbReference type="PANTHER" id="PTHR30595:SF6">
    <property type="entry name" value="SCHLAFEN ALBA-2 DOMAIN-CONTAINING PROTEIN"/>
    <property type="match status" value="1"/>
</dbReference>
<dbReference type="GO" id="GO:0003677">
    <property type="term" value="F:DNA binding"/>
    <property type="evidence" value="ECO:0007669"/>
    <property type="project" value="UniProtKB-KW"/>
</dbReference>
<dbReference type="InterPro" id="IPR038475">
    <property type="entry name" value="RecG_C_sf"/>
</dbReference>
<gene>
    <name evidence="1" type="ORF">PAI11_16620</name>
</gene>
<dbReference type="InterPro" id="IPR036388">
    <property type="entry name" value="WH-like_DNA-bd_sf"/>
</dbReference>
<keyword evidence="2" id="KW-1185">Reference proteome</keyword>
<protein>
    <submittedName>
        <fullName evidence="1">Putative DNA-binding protein</fullName>
    </submittedName>
</protein>
<evidence type="ECO:0000313" key="1">
    <source>
        <dbReference type="EMBL" id="EHN11456.1"/>
    </source>
</evidence>
<dbReference type="Pfam" id="PF13749">
    <property type="entry name" value="HATPase_c_4"/>
    <property type="match status" value="1"/>
</dbReference>
<dbReference type="Gene3D" id="1.10.10.10">
    <property type="entry name" value="Winged helix-like DNA-binding domain superfamily/Winged helix DNA-binding domain"/>
    <property type="match status" value="1"/>
</dbReference>
<proteinExistence type="predicted"/>
<sequence length="142" mass="15822">MDLQDPRAVTRFARNPRIARVCSDLHFGQELGEGIRRIFDEMRQAGLVDPAYRQTSGSVELTLLAEPVDRELEARLPGHARAITSALRQAGRLSTGEVTDLLGLSRPVVQRELAALREAGVIEWVGKSPRDPRAFWRITPPT</sequence>
<dbReference type="EMBL" id="AGUD01000102">
    <property type="protein sequence ID" value="EHN11456.1"/>
    <property type="molecule type" value="Genomic_DNA"/>
</dbReference>
<dbReference type="Gene3D" id="3.30.565.60">
    <property type="match status" value="1"/>
</dbReference>
<dbReference type="PATRIC" id="fig|1097667.3.peg.1646"/>